<accession>A0ACC0AEI8</accession>
<evidence type="ECO:0000313" key="1">
    <source>
        <dbReference type="EMBL" id="KAI5658785.1"/>
    </source>
</evidence>
<organism evidence="1 2">
    <name type="scientific">Catharanthus roseus</name>
    <name type="common">Madagascar periwinkle</name>
    <name type="synonym">Vinca rosea</name>
    <dbReference type="NCBI Taxonomy" id="4058"/>
    <lineage>
        <taxon>Eukaryota</taxon>
        <taxon>Viridiplantae</taxon>
        <taxon>Streptophyta</taxon>
        <taxon>Embryophyta</taxon>
        <taxon>Tracheophyta</taxon>
        <taxon>Spermatophyta</taxon>
        <taxon>Magnoliopsida</taxon>
        <taxon>eudicotyledons</taxon>
        <taxon>Gunneridae</taxon>
        <taxon>Pentapetalae</taxon>
        <taxon>asterids</taxon>
        <taxon>lamiids</taxon>
        <taxon>Gentianales</taxon>
        <taxon>Apocynaceae</taxon>
        <taxon>Rauvolfioideae</taxon>
        <taxon>Vinceae</taxon>
        <taxon>Catharanthinae</taxon>
        <taxon>Catharanthus</taxon>
    </lineage>
</organism>
<gene>
    <name evidence="1" type="ORF">M9H77_27578</name>
</gene>
<reference evidence="2" key="1">
    <citation type="journal article" date="2023" name="Nat. Plants">
        <title>Single-cell RNA sequencing provides a high-resolution roadmap for understanding the multicellular compartmentation of specialized metabolism.</title>
        <authorList>
            <person name="Sun S."/>
            <person name="Shen X."/>
            <person name="Li Y."/>
            <person name="Li Y."/>
            <person name="Wang S."/>
            <person name="Li R."/>
            <person name="Zhang H."/>
            <person name="Shen G."/>
            <person name="Guo B."/>
            <person name="Wei J."/>
            <person name="Xu J."/>
            <person name="St-Pierre B."/>
            <person name="Chen S."/>
            <person name="Sun C."/>
        </authorList>
    </citation>
    <scope>NUCLEOTIDE SEQUENCE [LARGE SCALE GENOMIC DNA]</scope>
</reference>
<evidence type="ECO:0000313" key="2">
    <source>
        <dbReference type="Proteomes" id="UP001060085"/>
    </source>
</evidence>
<keyword evidence="2" id="KW-1185">Reference proteome</keyword>
<comment type="caution">
    <text evidence="1">The sequence shown here is derived from an EMBL/GenBank/DDBJ whole genome shotgun (WGS) entry which is preliminary data.</text>
</comment>
<dbReference type="EMBL" id="CM044706">
    <property type="protein sequence ID" value="KAI5658785.1"/>
    <property type="molecule type" value="Genomic_DNA"/>
</dbReference>
<name>A0ACC0AEI8_CATRO</name>
<dbReference type="Proteomes" id="UP001060085">
    <property type="component" value="Linkage Group LG06"/>
</dbReference>
<sequence length="121" mass="13328">MAAIKPFFYAKTKFNSLYPIRMTQSSDHDPKERLQQPADQFAPLASTFRRRLITGVGSASLVAVGANFAGVTSFLLGFSPENARSLKLDVLYPIDGYSRCIEANEGFGYCIRLGLALNFVL</sequence>
<proteinExistence type="predicted"/>
<protein>
    <submittedName>
        <fullName evidence="1">Uncharacterized protein</fullName>
    </submittedName>
</protein>